<sequence length="103" mass="11503">MLEKRVEILKFLSVRQESQKNNEVSSRCYNCRKKVNGALCHTCRRFGLKCAICHVAVRGASNVCMACGHGGHTFHIMQWFENMSVCPTGCGCTCLKTVPMTSE</sequence>
<evidence type="ECO:0000313" key="4">
    <source>
        <dbReference type="EnsemblMetazoa" id="XP_020893505.1"/>
    </source>
</evidence>
<dbReference type="EnsemblMetazoa" id="XM_021037846.2">
    <property type="protein sequence ID" value="XP_020893505.1"/>
    <property type="gene ID" value="LOC110232628"/>
</dbReference>
<dbReference type="GO" id="GO:0005774">
    <property type="term" value="C:vacuolar membrane"/>
    <property type="evidence" value="ECO:0007669"/>
    <property type="project" value="TreeGrafter"/>
</dbReference>
<accession>A0A913WSN3</accession>
<dbReference type="PANTHER" id="PTHR46170">
    <property type="entry name" value="GATOR COMPLEX PROTEIN WDR59"/>
    <property type="match status" value="1"/>
</dbReference>
<organism evidence="4 5">
    <name type="scientific">Exaiptasia diaphana</name>
    <name type="common">Tropical sea anemone</name>
    <name type="synonym">Aiptasia pulchella</name>
    <dbReference type="NCBI Taxonomy" id="2652724"/>
    <lineage>
        <taxon>Eukaryota</taxon>
        <taxon>Metazoa</taxon>
        <taxon>Cnidaria</taxon>
        <taxon>Anthozoa</taxon>
        <taxon>Hexacorallia</taxon>
        <taxon>Actiniaria</taxon>
        <taxon>Aiptasiidae</taxon>
        <taxon>Exaiptasia</taxon>
    </lineage>
</organism>
<dbReference type="RefSeq" id="XP_020893505.1">
    <property type="nucleotide sequence ID" value="XM_021037846.2"/>
</dbReference>
<evidence type="ECO:0000256" key="2">
    <source>
        <dbReference type="ARBA" id="ARBA00022737"/>
    </source>
</evidence>
<feature type="domain" description="WDR59/RTC1-like RING zinc finger" evidence="3">
    <location>
        <begin position="49"/>
        <end position="97"/>
    </location>
</feature>
<evidence type="ECO:0000313" key="5">
    <source>
        <dbReference type="Proteomes" id="UP000887567"/>
    </source>
</evidence>
<dbReference type="GO" id="GO:0035859">
    <property type="term" value="C:Seh1-associated complex"/>
    <property type="evidence" value="ECO:0007669"/>
    <property type="project" value="TreeGrafter"/>
</dbReference>
<dbReference type="InterPro" id="IPR049567">
    <property type="entry name" value="WDR59-like"/>
</dbReference>
<dbReference type="Proteomes" id="UP000887567">
    <property type="component" value="Unplaced"/>
</dbReference>
<reference evidence="4" key="1">
    <citation type="submission" date="2022-11" db="UniProtKB">
        <authorList>
            <consortium name="EnsemblMetazoa"/>
        </authorList>
    </citation>
    <scope>IDENTIFICATION</scope>
</reference>
<dbReference type="OMA" id="HANIMCQ"/>
<name>A0A913WSN3_EXADI</name>
<dbReference type="InterPro" id="IPR049566">
    <property type="entry name" value="WDR59_RTC1-like_RING_Znf"/>
</dbReference>
<dbReference type="OrthoDB" id="311712at2759"/>
<dbReference type="GO" id="GO:1904263">
    <property type="term" value="P:positive regulation of TORC1 signaling"/>
    <property type="evidence" value="ECO:0007669"/>
    <property type="project" value="TreeGrafter"/>
</dbReference>
<dbReference type="GO" id="GO:0034198">
    <property type="term" value="P:cellular response to amino acid starvation"/>
    <property type="evidence" value="ECO:0007669"/>
    <property type="project" value="TreeGrafter"/>
</dbReference>
<dbReference type="PANTHER" id="PTHR46170:SF1">
    <property type="entry name" value="GATOR COMPLEX PROTEIN WDR59"/>
    <property type="match status" value="1"/>
</dbReference>
<keyword evidence="2" id="KW-0677">Repeat</keyword>
<evidence type="ECO:0000256" key="1">
    <source>
        <dbReference type="ARBA" id="ARBA00022574"/>
    </source>
</evidence>
<dbReference type="Pfam" id="PF17120">
    <property type="entry name" value="zf-RING_16"/>
    <property type="match status" value="1"/>
</dbReference>
<keyword evidence="1" id="KW-0853">WD repeat</keyword>
<dbReference type="GO" id="GO:0035591">
    <property type="term" value="F:signaling adaptor activity"/>
    <property type="evidence" value="ECO:0007669"/>
    <property type="project" value="TreeGrafter"/>
</dbReference>
<proteinExistence type="predicted"/>
<dbReference type="AlphaFoldDB" id="A0A913WSN3"/>
<keyword evidence="5" id="KW-1185">Reference proteome</keyword>
<evidence type="ECO:0000259" key="3">
    <source>
        <dbReference type="Pfam" id="PF17120"/>
    </source>
</evidence>
<dbReference type="GeneID" id="110232628"/>
<dbReference type="KEGG" id="epa:110232628"/>
<protein>
    <recommendedName>
        <fullName evidence="3">WDR59/RTC1-like RING zinc finger domain-containing protein</fullName>
    </recommendedName>
</protein>